<dbReference type="Gene3D" id="1.10.20.140">
    <property type="match status" value="1"/>
</dbReference>
<name>A0A2M6UUL9_9HYPH</name>
<dbReference type="EMBL" id="NJGE01000003">
    <property type="protein sequence ID" value="PIT69794.1"/>
    <property type="molecule type" value="Genomic_DNA"/>
</dbReference>
<evidence type="ECO:0000256" key="1">
    <source>
        <dbReference type="ARBA" id="ARBA00001946"/>
    </source>
</evidence>
<dbReference type="RefSeq" id="WP_100128426.1">
    <property type="nucleotide sequence ID" value="NZ_CADDYI010000003.1"/>
</dbReference>
<evidence type="ECO:0000313" key="15">
    <source>
        <dbReference type="Proteomes" id="UP000229839"/>
    </source>
</evidence>
<dbReference type="GO" id="GO:0052381">
    <property type="term" value="F:tRNA dimethylallyltransferase activity"/>
    <property type="evidence" value="ECO:0007669"/>
    <property type="project" value="UniProtKB-UniRule"/>
</dbReference>
<comment type="caution">
    <text evidence="14">The sequence shown here is derived from an EMBL/GenBank/DDBJ whole genome shotgun (WGS) entry which is preliminary data.</text>
</comment>
<evidence type="ECO:0000256" key="9">
    <source>
        <dbReference type="ARBA" id="ARBA00049563"/>
    </source>
</evidence>
<comment type="caution">
    <text evidence="10">Lacks conserved residue(s) required for the propagation of feature annotation.</text>
</comment>
<feature type="site" description="Interaction with substrate tRNA" evidence="10">
    <location>
        <position position="100"/>
    </location>
</feature>
<dbReference type="Proteomes" id="UP000229839">
    <property type="component" value="Unassembled WGS sequence"/>
</dbReference>
<sequence length="290" mass="33025">MTQRTITLIAGPTASGKSEFALQMAQEKNALIINTDSMQVYNVLNILTARPPEADTAIVPHYLYGHVSPTLNYSVGQWLCDVEKLLVTFTSRSVIFVGGTGLYFRALLEGISQIPHVPDVVRQKWRLLLDKEGAENLYRQLLQIDAVVAEKISSQDGQRIVRALEVYDATGEKLSWWQKQKTTPLIAPHCAEKILFMLPRSLLYERIHKRLDSMVERGALEEVVAMKKLMLSPSLPAMKAIGVSEFMAYLDGHRSFENALEAVKTQTRRYAKRQMTWFRHQFDEEWVLTS</sequence>
<dbReference type="OrthoDB" id="9776390at2"/>
<comment type="subunit">
    <text evidence="10">Monomer.</text>
</comment>
<protein>
    <recommendedName>
        <fullName evidence="10">tRNA dimethylallyltransferase</fullName>
        <ecNumber evidence="10">2.5.1.75</ecNumber>
    </recommendedName>
    <alternativeName>
        <fullName evidence="10">Dimethylallyl diphosphate:tRNA dimethylallyltransferase</fullName>
        <shortName evidence="10">DMAPP:tRNA dimethylallyltransferase</shortName>
        <shortName evidence="10">DMATase</shortName>
    </alternativeName>
    <alternativeName>
        <fullName evidence="10">Isopentenyl-diphosphate:tRNA isopentenyltransferase</fullName>
        <shortName evidence="10">IPP transferase</shortName>
        <shortName evidence="10">IPPT</shortName>
        <shortName evidence="10">IPTase</shortName>
    </alternativeName>
</protein>
<evidence type="ECO:0000256" key="5">
    <source>
        <dbReference type="ARBA" id="ARBA00022694"/>
    </source>
</evidence>
<dbReference type="Gene3D" id="3.40.50.300">
    <property type="entry name" value="P-loop containing nucleotide triphosphate hydrolases"/>
    <property type="match status" value="1"/>
</dbReference>
<evidence type="ECO:0000256" key="12">
    <source>
        <dbReference type="RuleBase" id="RU003784"/>
    </source>
</evidence>
<evidence type="ECO:0000256" key="4">
    <source>
        <dbReference type="ARBA" id="ARBA00022679"/>
    </source>
</evidence>
<comment type="cofactor">
    <cofactor evidence="1 10">
        <name>Mg(2+)</name>
        <dbReference type="ChEBI" id="CHEBI:18420"/>
    </cofactor>
</comment>
<keyword evidence="4 10" id="KW-0808">Transferase</keyword>
<dbReference type="NCBIfam" id="TIGR00174">
    <property type="entry name" value="miaA"/>
    <property type="match status" value="1"/>
</dbReference>
<comment type="similarity">
    <text evidence="3 10 13">Belongs to the IPP transferase family.</text>
</comment>
<comment type="function">
    <text evidence="2 10 12">Catalyzes the transfer of a dimethylallyl group onto the adenine at position 37 in tRNAs that read codons beginning with uridine, leading to the formation of N6-(dimethylallyl)adenosine (i(6)A).</text>
</comment>
<gene>
    <name evidence="10" type="primary">miaA</name>
    <name evidence="14" type="ORF">CER18_01915</name>
</gene>
<dbReference type="PANTHER" id="PTHR11088:SF60">
    <property type="entry name" value="TRNA DIMETHYLALLYLTRANSFERASE"/>
    <property type="match status" value="1"/>
</dbReference>
<dbReference type="STRING" id="85701.BM1374166_01487"/>
<dbReference type="EC" id="2.5.1.75" evidence="10"/>
<evidence type="ECO:0000313" key="14">
    <source>
        <dbReference type="EMBL" id="PIT69794.1"/>
    </source>
</evidence>
<proteinExistence type="inferred from homology"/>
<accession>A0A2M6UUL9</accession>
<keyword evidence="7 10" id="KW-0067">ATP-binding</keyword>
<feature type="region of interest" description="Interaction with substrate tRNA" evidence="10">
    <location>
        <begin position="36"/>
        <end position="39"/>
    </location>
</feature>
<evidence type="ECO:0000256" key="13">
    <source>
        <dbReference type="RuleBase" id="RU003785"/>
    </source>
</evidence>
<evidence type="ECO:0000256" key="3">
    <source>
        <dbReference type="ARBA" id="ARBA00005842"/>
    </source>
</evidence>
<dbReference type="InterPro" id="IPR039657">
    <property type="entry name" value="Dimethylallyltransferase"/>
</dbReference>
<dbReference type="GO" id="GO:0006400">
    <property type="term" value="P:tRNA modification"/>
    <property type="evidence" value="ECO:0007669"/>
    <property type="project" value="TreeGrafter"/>
</dbReference>
<evidence type="ECO:0000256" key="2">
    <source>
        <dbReference type="ARBA" id="ARBA00003213"/>
    </source>
</evidence>
<organism evidence="14 15">
    <name type="scientific">Bartonella tribocorum</name>
    <dbReference type="NCBI Taxonomy" id="85701"/>
    <lineage>
        <taxon>Bacteria</taxon>
        <taxon>Pseudomonadati</taxon>
        <taxon>Pseudomonadota</taxon>
        <taxon>Alphaproteobacteria</taxon>
        <taxon>Hyphomicrobiales</taxon>
        <taxon>Bartonellaceae</taxon>
        <taxon>Bartonella</taxon>
    </lineage>
</organism>
<keyword evidence="8 10" id="KW-0460">Magnesium</keyword>
<dbReference type="SUPFAM" id="SSF52540">
    <property type="entry name" value="P-loop containing nucleoside triphosphate hydrolases"/>
    <property type="match status" value="2"/>
</dbReference>
<dbReference type="HAMAP" id="MF_00185">
    <property type="entry name" value="IPP_trans"/>
    <property type="match status" value="1"/>
</dbReference>
<feature type="binding site" evidence="10">
    <location>
        <begin position="13"/>
        <end position="18"/>
    </location>
    <ligand>
        <name>substrate</name>
    </ligand>
</feature>
<dbReference type="InterPro" id="IPR027417">
    <property type="entry name" value="P-loop_NTPase"/>
</dbReference>
<dbReference type="Pfam" id="PF01715">
    <property type="entry name" value="IPPT"/>
    <property type="match status" value="1"/>
</dbReference>
<dbReference type="InterPro" id="IPR018022">
    <property type="entry name" value="IPT"/>
</dbReference>
<keyword evidence="6 10" id="KW-0547">Nucleotide-binding</keyword>
<feature type="binding site" evidence="10">
    <location>
        <begin position="11"/>
        <end position="18"/>
    </location>
    <ligand>
        <name>ATP</name>
        <dbReference type="ChEBI" id="CHEBI:30616"/>
    </ligand>
</feature>
<dbReference type="GO" id="GO:0005524">
    <property type="term" value="F:ATP binding"/>
    <property type="evidence" value="ECO:0007669"/>
    <property type="project" value="UniProtKB-UniRule"/>
</dbReference>
<evidence type="ECO:0000256" key="6">
    <source>
        <dbReference type="ARBA" id="ARBA00022741"/>
    </source>
</evidence>
<comment type="catalytic activity">
    <reaction evidence="9 10 11">
        <text>adenosine(37) in tRNA + dimethylallyl diphosphate = N(6)-dimethylallyladenosine(37) in tRNA + diphosphate</text>
        <dbReference type="Rhea" id="RHEA:26482"/>
        <dbReference type="Rhea" id="RHEA-COMP:10162"/>
        <dbReference type="Rhea" id="RHEA-COMP:10375"/>
        <dbReference type="ChEBI" id="CHEBI:33019"/>
        <dbReference type="ChEBI" id="CHEBI:57623"/>
        <dbReference type="ChEBI" id="CHEBI:74411"/>
        <dbReference type="ChEBI" id="CHEBI:74415"/>
        <dbReference type="EC" id="2.5.1.75"/>
    </reaction>
</comment>
<evidence type="ECO:0000256" key="7">
    <source>
        <dbReference type="ARBA" id="ARBA00022840"/>
    </source>
</evidence>
<dbReference type="PANTHER" id="PTHR11088">
    <property type="entry name" value="TRNA DIMETHYLALLYLTRANSFERASE"/>
    <property type="match status" value="1"/>
</dbReference>
<reference evidence="14 15" key="1">
    <citation type="submission" date="2017-06" db="EMBL/GenBank/DDBJ databases">
        <title>Draft genome of Bartonella tribocorum strain L103, isolated from a rodent in Laos.</title>
        <authorList>
            <person name="Hadjadj L."/>
            <person name="Jiyipong T."/>
            <person name="Morand S."/>
            <person name="Diene S.M."/>
            <person name="Rolain J.-M."/>
        </authorList>
    </citation>
    <scope>NUCLEOTIDE SEQUENCE [LARGE SCALE GENOMIC DNA]</scope>
    <source>
        <strain evidence="14 15">L103</strain>
    </source>
</reference>
<feature type="site" description="Interaction with substrate tRNA" evidence="10">
    <location>
        <position position="122"/>
    </location>
</feature>
<feature type="region of interest" description="Interaction with substrate tRNA" evidence="10">
    <location>
        <begin position="158"/>
        <end position="162"/>
    </location>
</feature>
<dbReference type="AlphaFoldDB" id="A0A2M6UUL9"/>
<evidence type="ECO:0000256" key="8">
    <source>
        <dbReference type="ARBA" id="ARBA00022842"/>
    </source>
</evidence>
<evidence type="ECO:0000256" key="11">
    <source>
        <dbReference type="RuleBase" id="RU003783"/>
    </source>
</evidence>
<keyword evidence="5 10" id="KW-0819">tRNA processing</keyword>
<evidence type="ECO:0000256" key="10">
    <source>
        <dbReference type="HAMAP-Rule" id="MF_00185"/>
    </source>
</evidence>